<name>A0AB36C3G2_BIFBI</name>
<evidence type="ECO:0000313" key="1">
    <source>
        <dbReference type="EMBL" id="NGG37122.1"/>
    </source>
</evidence>
<accession>A0AB36C3G2</accession>
<proteinExistence type="predicted"/>
<dbReference type="EMBL" id="JAAJBJ010000011">
    <property type="protein sequence ID" value="NGG37122.1"/>
    <property type="molecule type" value="Genomic_DNA"/>
</dbReference>
<dbReference type="AlphaFoldDB" id="A0AB36C3G2"/>
<gene>
    <name evidence="1" type="ORF">G5T23_08955</name>
</gene>
<comment type="caution">
    <text evidence="1">The sequence shown here is derived from an EMBL/GenBank/DDBJ whole genome shotgun (WGS) entry which is preliminary data.</text>
</comment>
<protein>
    <submittedName>
        <fullName evidence="1">Uncharacterized protein</fullName>
    </submittedName>
</protein>
<sequence length="68" mass="7759">MIMDTEVETLPSKSTRQEGYVEAKHCLCIELLPDVNERATRIFAPQVRVSDHMLDSVLCINTINRLIT</sequence>
<dbReference type="RefSeq" id="WP_047284505.1">
    <property type="nucleotide sequence ID" value="NZ_JAAJBJ010000011.1"/>
</dbReference>
<dbReference type="Proteomes" id="UP000488776">
    <property type="component" value="Unassembled WGS sequence"/>
</dbReference>
<organism evidence="1 2">
    <name type="scientific">Bifidobacterium bifidum</name>
    <dbReference type="NCBI Taxonomy" id="1681"/>
    <lineage>
        <taxon>Bacteria</taxon>
        <taxon>Bacillati</taxon>
        <taxon>Actinomycetota</taxon>
        <taxon>Actinomycetes</taxon>
        <taxon>Bifidobacteriales</taxon>
        <taxon>Bifidobacteriaceae</taxon>
        <taxon>Bifidobacterium</taxon>
    </lineage>
</organism>
<reference evidence="1 2" key="1">
    <citation type="submission" date="2020-02" db="EMBL/GenBank/DDBJ databases">
        <title>Antibiotic susceptibility profiles of lactic acid bacteria isolated from the human vagina and genetic basis of atypical resistances.</title>
        <authorList>
            <person name="Sirichoat A."/>
            <person name="Florez A.B."/>
            <person name="Vazquez L."/>
            <person name="Buppasiri P."/>
            <person name="Panya M."/>
            <person name="Lulitanond V."/>
            <person name="Mayo B."/>
        </authorList>
    </citation>
    <scope>NUCLEOTIDE SEQUENCE [LARGE SCALE GENOMIC DNA]</scope>
    <source>
        <strain evidence="1 2">VA07-1AN</strain>
    </source>
</reference>
<evidence type="ECO:0000313" key="2">
    <source>
        <dbReference type="Proteomes" id="UP000488776"/>
    </source>
</evidence>